<dbReference type="InterPro" id="IPR007627">
    <property type="entry name" value="RNA_pol_sigma70_r2"/>
</dbReference>
<protein>
    <submittedName>
        <fullName evidence="8">RNA polymerase sigma factor (Sigma-70 family)</fullName>
    </submittedName>
</protein>
<evidence type="ECO:0000256" key="3">
    <source>
        <dbReference type="ARBA" id="ARBA00023082"/>
    </source>
</evidence>
<reference evidence="8 9" key="1">
    <citation type="submission" date="2020-02" db="EMBL/GenBank/DDBJ databases">
        <title>Sequencing the genomes of 1000 actinobacteria strains.</title>
        <authorList>
            <person name="Klenk H.-P."/>
        </authorList>
    </citation>
    <scope>NUCLEOTIDE SEQUENCE [LARGE SCALE GENOMIC DNA]</scope>
    <source>
        <strain evidence="8 9">DSM 27960</strain>
    </source>
</reference>
<dbReference type="Pfam" id="PF08281">
    <property type="entry name" value="Sigma70_r4_2"/>
    <property type="match status" value="1"/>
</dbReference>
<keyword evidence="2" id="KW-0805">Transcription regulation</keyword>
<dbReference type="Gene3D" id="1.10.1740.10">
    <property type="match status" value="1"/>
</dbReference>
<dbReference type="Pfam" id="PF04542">
    <property type="entry name" value="Sigma70_r2"/>
    <property type="match status" value="1"/>
</dbReference>
<evidence type="ECO:0000259" key="7">
    <source>
        <dbReference type="Pfam" id="PF08281"/>
    </source>
</evidence>
<dbReference type="InterPro" id="IPR014284">
    <property type="entry name" value="RNA_pol_sigma-70_dom"/>
</dbReference>
<dbReference type="GO" id="GO:0003677">
    <property type="term" value="F:DNA binding"/>
    <property type="evidence" value="ECO:0007669"/>
    <property type="project" value="UniProtKB-KW"/>
</dbReference>
<dbReference type="InterPro" id="IPR013325">
    <property type="entry name" value="RNA_pol_sigma_r2"/>
</dbReference>
<evidence type="ECO:0000256" key="5">
    <source>
        <dbReference type="ARBA" id="ARBA00023163"/>
    </source>
</evidence>
<feature type="domain" description="RNA polymerase sigma-70 region 2" evidence="6">
    <location>
        <begin position="27"/>
        <end position="95"/>
    </location>
</feature>
<dbReference type="GO" id="GO:0006352">
    <property type="term" value="P:DNA-templated transcription initiation"/>
    <property type="evidence" value="ECO:0007669"/>
    <property type="project" value="InterPro"/>
</dbReference>
<comment type="similarity">
    <text evidence="1">Belongs to the sigma-70 factor family. ECF subfamily.</text>
</comment>
<evidence type="ECO:0000313" key="8">
    <source>
        <dbReference type="EMBL" id="NIH55340.1"/>
    </source>
</evidence>
<keyword evidence="3" id="KW-0731">Sigma factor</keyword>
<gene>
    <name evidence="8" type="ORF">FHX76_003261</name>
</gene>
<sequence length="402" mass="42610">MTTHQPGQDVELINEYRGGADHAAETLFRLYYESALVLARSKVQSKELGEELASDAFLKVLEIIRRGKGPKDNFRAYLLVTVRHNIASWYQDSQRVVSVDDVEPYLTETAPESSRELEQTDNATITAFNRLPDRWRQIIFLKAIENRSPKECARLLGMNATAVGVLYLRARAGLRREYLREKSFAAAQGALSECVALSHDLGDKAAGITLRAGKARGLTDHLATCPQCGKTLDHLTLIAHTFGSHSSAALASVAGLLIIPTLPQGSAVSAAAGTSFLARIFGSSTGIAGAGAVGVTAVLATGALTSQASSVPVEVAVIEQATGSCLVELDQRDRGAAIGTLATVNSGTEGCSVVVSRDGRTLASVADIDQRHVFIASRPGTYQVTIAMGGTQETRLFSVAAG</sequence>
<dbReference type="PANTHER" id="PTHR43133:SF8">
    <property type="entry name" value="RNA POLYMERASE SIGMA FACTOR HI_1459-RELATED"/>
    <property type="match status" value="1"/>
</dbReference>
<keyword evidence="4" id="KW-0238">DNA-binding</keyword>
<dbReference type="InterPro" id="IPR013324">
    <property type="entry name" value="RNA_pol_sigma_r3/r4-like"/>
</dbReference>
<organism evidence="8 9">
    <name type="scientific">Lysinibacter cavernae</name>
    <dbReference type="NCBI Taxonomy" id="1640652"/>
    <lineage>
        <taxon>Bacteria</taxon>
        <taxon>Bacillati</taxon>
        <taxon>Actinomycetota</taxon>
        <taxon>Actinomycetes</taxon>
        <taxon>Micrococcales</taxon>
        <taxon>Microbacteriaceae</taxon>
        <taxon>Lysinibacter</taxon>
    </lineage>
</organism>
<dbReference type="InterPro" id="IPR013249">
    <property type="entry name" value="RNA_pol_sigma70_r4_t2"/>
</dbReference>
<dbReference type="AlphaFoldDB" id="A0A7X5R4V0"/>
<evidence type="ECO:0000256" key="4">
    <source>
        <dbReference type="ARBA" id="ARBA00023125"/>
    </source>
</evidence>
<evidence type="ECO:0000256" key="2">
    <source>
        <dbReference type="ARBA" id="ARBA00023015"/>
    </source>
</evidence>
<dbReference type="PANTHER" id="PTHR43133">
    <property type="entry name" value="RNA POLYMERASE ECF-TYPE SIGMA FACTO"/>
    <property type="match status" value="1"/>
</dbReference>
<name>A0A7X5R4V0_9MICO</name>
<feature type="domain" description="RNA polymerase sigma factor 70 region 4 type 2" evidence="7">
    <location>
        <begin position="126"/>
        <end position="172"/>
    </location>
</feature>
<accession>A0A7X5R4V0</accession>
<keyword evidence="9" id="KW-1185">Reference proteome</keyword>
<dbReference type="NCBIfam" id="TIGR02937">
    <property type="entry name" value="sigma70-ECF"/>
    <property type="match status" value="1"/>
</dbReference>
<dbReference type="InterPro" id="IPR036388">
    <property type="entry name" value="WH-like_DNA-bd_sf"/>
</dbReference>
<keyword evidence="5" id="KW-0804">Transcription</keyword>
<proteinExistence type="inferred from homology"/>
<dbReference type="Proteomes" id="UP000541033">
    <property type="component" value="Unassembled WGS sequence"/>
</dbReference>
<dbReference type="InterPro" id="IPR039425">
    <property type="entry name" value="RNA_pol_sigma-70-like"/>
</dbReference>
<dbReference type="RefSeq" id="WP_167152450.1">
    <property type="nucleotide sequence ID" value="NZ_JAAMOX010000004.1"/>
</dbReference>
<evidence type="ECO:0000256" key="1">
    <source>
        <dbReference type="ARBA" id="ARBA00010641"/>
    </source>
</evidence>
<dbReference type="GO" id="GO:0016987">
    <property type="term" value="F:sigma factor activity"/>
    <property type="evidence" value="ECO:0007669"/>
    <property type="project" value="UniProtKB-KW"/>
</dbReference>
<dbReference type="EMBL" id="JAAMOX010000004">
    <property type="protein sequence ID" value="NIH55340.1"/>
    <property type="molecule type" value="Genomic_DNA"/>
</dbReference>
<dbReference type="SUPFAM" id="SSF88946">
    <property type="entry name" value="Sigma2 domain of RNA polymerase sigma factors"/>
    <property type="match status" value="1"/>
</dbReference>
<comment type="caution">
    <text evidence="8">The sequence shown here is derived from an EMBL/GenBank/DDBJ whole genome shotgun (WGS) entry which is preliminary data.</text>
</comment>
<evidence type="ECO:0000259" key="6">
    <source>
        <dbReference type="Pfam" id="PF04542"/>
    </source>
</evidence>
<dbReference type="Gene3D" id="1.10.10.10">
    <property type="entry name" value="Winged helix-like DNA-binding domain superfamily/Winged helix DNA-binding domain"/>
    <property type="match status" value="1"/>
</dbReference>
<evidence type="ECO:0000313" key="9">
    <source>
        <dbReference type="Proteomes" id="UP000541033"/>
    </source>
</evidence>
<dbReference type="SUPFAM" id="SSF88659">
    <property type="entry name" value="Sigma3 and sigma4 domains of RNA polymerase sigma factors"/>
    <property type="match status" value="1"/>
</dbReference>